<dbReference type="Proteomes" id="UP000025061">
    <property type="component" value="Unassembled WGS sequence"/>
</dbReference>
<dbReference type="RefSeq" id="WP_011647662.1">
    <property type="nucleotide sequence ID" value="NZ_ARYI01000011.1"/>
</dbReference>
<comment type="caution">
    <text evidence="3">The sequence shown here is derived from an EMBL/GenBank/DDBJ whole genome shotgun (WGS) entry which is preliminary data.</text>
</comment>
<dbReference type="PATRIC" id="fig|1280951.3.peg.2603"/>
<dbReference type="Pfam" id="PF01757">
    <property type="entry name" value="Acyl_transf_3"/>
    <property type="match status" value="1"/>
</dbReference>
<feature type="transmembrane region" description="Helical" evidence="1">
    <location>
        <begin position="176"/>
        <end position="194"/>
    </location>
</feature>
<proteinExistence type="predicted"/>
<protein>
    <submittedName>
        <fullName evidence="3">Acyltransferase family protein</fullName>
    </submittedName>
</protein>
<feature type="transmembrane region" description="Helical" evidence="1">
    <location>
        <begin position="241"/>
        <end position="263"/>
    </location>
</feature>
<dbReference type="AlphaFoldDB" id="A0A059FLK5"/>
<feature type="domain" description="Acyltransferase 3" evidence="2">
    <location>
        <begin position="27"/>
        <end position="341"/>
    </location>
</feature>
<dbReference type="InterPro" id="IPR050879">
    <property type="entry name" value="Acyltransferase_3"/>
</dbReference>
<keyword evidence="1" id="KW-0812">Transmembrane</keyword>
<dbReference type="EMBL" id="ARYI01000011">
    <property type="protein sequence ID" value="KCZ91492.1"/>
    <property type="molecule type" value="Genomic_DNA"/>
</dbReference>
<feature type="transmembrane region" description="Helical" evidence="1">
    <location>
        <begin position="327"/>
        <end position="346"/>
    </location>
</feature>
<reference evidence="3 4" key="1">
    <citation type="submission" date="2013-04" db="EMBL/GenBank/DDBJ databases">
        <title>Hyphomonas hirschiana VP5 Genome Sequencing.</title>
        <authorList>
            <person name="Lai Q."/>
            <person name="Shao Z."/>
        </authorList>
    </citation>
    <scope>NUCLEOTIDE SEQUENCE [LARGE SCALE GENOMIC DNA]</scope>
    <source>
        <strain evidence="3 4">VP5</strain>
    </source>
</reference>
<sequence>MDDSKPAGILHTQALNSAPQGPRFIVLDAVRGIGALLVIFGHYHFELWPEVNSFIISSSGHLVVDVFFLLSGFVLAHAFYDKPSFNFWEYAKKRVFRLWPLHVVTFIACAVIMFWAGDPISEKGLLLNFVLLHNIGIGDWSTNSFNYPSWSLSVELVANMVVGLIILAIPNRRWNSAILAGLILLSATILFFTVENLDQHARNVLGVVNTGLLRGFISFPLGILAYRFFTTHRAWFDRTSVLRSIWIGFLAVVLLATFCLPVANRVDFLYLPFYAFMIMVLASPGAFWEGVLSRFRILGTLSFAMYVVHMIVLKIMEQIPFWPQEYVAGLFVAWALSIALAAFAHYKIERPSYAWLTRHMSNPPAGNSLPEILQRKLARPTPSSAE</sequence>
<feature type="transmembrane region" description="Helical" evidence="1">
    <location>
        <begin position="295"/>
        <end position="315"/>
    </location>
</feature>
<feature type="transmembrane region" description="Helical" evidence="1">
    <location>
        <begin position="269"/>
        <end position="288"/>
    </location>
</feature>
<evidence type="ECO:0000256" key="1">
    <source>
        <dbReference type="SAM" id="Phobius"/>
    </source>
</evidence>
<evidence type="ECO:0000259" key="2">
    <source>
        <dbReference type="Pfam" id="PF01757"/>
    </source>
</evidence>
<feature type="transmembrane region" description="Helical" evidence="1">
    <location>
        <begin position="51"/>
        <end position="75"/>
    </location>
</feature>
<keyword evidence="3" id="KW-0808">Transferase</keyword>
<accession>A0A059FLK5</accession>
<evidence type="ECO:0000313" key="3">
    <source>
        <dbReference type="EMBL" id="KCZ91492.1"/>
    </source>
</evidence>
<dbReference type="GO" id="GO:0016747">
    <property type="term" value="F:acyltransferase activity, transferring groups other than amino-acyl groups"/>
    <property type="evidence" value="ECO:0007669"/>
    <property type="project" value="InterPro"/>
</dbReference>
<keyword evidence="3" id="KW-0012">Acyltransferase</keyword>
<feature type="transmembrane region" description="Helical" evidence="1">
    <location>
        <begin position="206"/>
        <end position="229"/>
    </location>
</feature>
<gene>
    <name evidence="3" type="ORF">HHI_12909</name>
</gene>
<feature type="transmembrane region" description="Helical" evidence="1">
    <location>
        <begin position="24"/>
        <end position="45"/>
    </location>
</feature>
<keyword evidence="4" id="KW-1185">Reference proteome</keyword>
<dbReference type="PANTHER" id="PTHR23028">
    <property type="entry name" value="ACETYLTRANSFERASE"/>
    <property type="match status" value="1"/>
</dbReference>
<dbReference type="OrthoDB" id="9796461at2"/>
<organism evidence="3 4">
    <name type="scientific">Hyphomonas hirschiana VP5</name>
    <dbReference type="NCBI Taxonomy" id="1280951"/>
    <lineage>
        <taxon>Bacteria</taxon>
        <taxon>Pseudomonadati</taxon>
        <taxon>Pseudomonadota</taxon>
        <taxon>Alphaproteobacteria</taxon>
        <taxon>Hyphomonadales</taxon>
        <taxon>Hyphomonadaceae</taxon>
        <taxon>Hyphomonas</taxon>
    </lineage>
</organism>
<dbReference type="PANTHER" id="PTHR23028:SF134">
    <property type="entry name" value="PUTATIVE (AFU_ORTHOLOGUE AFUA_4G08520)-RELATED"/>
    <property type="match status" value="1"/>
</dbReference>
<keyword evidence="1" id="KW-1133">Transmembrane helix</keyword>
<evidence type="ECO:0000313" key="4">
    <source>
        <dbReference type="Proteomes" id="UP000025061"/>
    </source>
</evidence>
<feature type="transmembrane region" description="Helical" evidence="1">
    <location>
        <begin position="96"/>
        <end position="116"/>
    </location>
</feature>
<name>A0A059FLK5_9PROT</name>
<dbReference type="InterPro" id="IPR002656">
    <property type="entry name" value="Acyl_transf_3_dom"/>
</dbReference>
<feature type="transmembrane region" description="Helical" evidence="1">
    <location>
        <begin position="150"/>
        <end position="169"/>
    </location>
</feature>
<keyword evidence="1" id="KW-0472">Membrane</keyword>